<dbReference type="AlphaFoldDB" id="A0A6G0YV33"/>
<accession>A0A6G0YV33</accession>
<sequence length="160" mass="19043">MNTSKNNQIVPPTINIFYYKNGKLDLVEYQNCKYLALTHRINLMPKSELFHEVYLQTKINNYYLCNLTLSFEKTKYYNMNVLGTGVDHAFMRYQSSIKIMKIENYLENTYYIKSYAIFPLNVWDKKKEETLKGTTNNCKYFYAKFGGLFTSTYPNSYCNF</sequence>
<evidence type="ECO:0000313" key="2">
    <source>
        <dbReference type="Proteomes" id="UP000478052"/>
    </source>
</evidence>
<gene>
    <name evidence="1" type="ORF">FWK35_00013386</name>
</gene>
<evidence type="ECO:0000313" key="1">
    <source>
        <dbReference type="EMBL" id="KAF0761882.1"/>
    </source>
</evidence>
<name>A0A6G0YV33_APHCR</name>
<reference evidence="1 2" key="1">
    <citation type="submission" date="2019-08" db="EMBL/GenBank/DDBJ databases">
        <title>Whole genome of Aphis craccivora.</title>
        <authorList>
            <person name="Voronova N.V."/>
            <person name="Shulinski R.S."/>
            <person name="Bandarenka Y.V."/>
            <person name="Zhorov D.G."/>
            <person name="Warner D."/>
        </authorList>
    </citation>
    <scope>NUCLEOTIDE SEQUENCE [LARGE SCALE GENOMIC DNA]</scope>
    <source>
        <strain evidence="1">180601</strain>
        <tissue evidence="1">Whole Body</tissue>
    </source>
</reference>
<dbReference type="EMBL" id="VUJU01002277">
    <property type="protein sequence ID" value="KAF0761882.1"/>
    <property type="molecule type" value="Genomic_DNA"/>
</dbReference>
<organism evidence="1 2">
    <name type="scientific">Aphis craccivora</name>
    <name type="common">Cowpea aphid</name>
    <dbReference type="NCBI Taxonomy" id="307492"/>
    <lineage>
        <taxon>Eukaryota</taxon>
        <taxon>Metazoa</taxon>
        <taxon>Ecdysozoa</taxon>
        <taxon>Arthropoda</taxon>
        <taxon>Hexapoda</taxon>
        <taxon>Insecta</taxon>
        <taxon>Pterygota</taxon>
        <taxon>Neoptera</taxon>
        <taxon>Paraneoptera</taxon>
        <taxon>Hemiptera</taxon>
        <taxon>Sternorrhyncha</taxon>
        <taxon>Aphidomorpha</taxon>
        <taxon>Aphidoidea</taxon>
        <taxon>Aphididae</taxon>
        <taxon>Aphidini</taxon>
        <taxon>Aphis</taxon>
        <taxon>Aphis</taxon>
    </lineage>
</organism>
<keyword evidence="2" id="KW-1185">Reference proteome</keyword>
<protein>
    <submittedName>
        <fullName evidence="1">Uncharacterized protein</fullName>
    </submittedName>
</protein>
<proteinExistence type="predicted"/>
<comment type="caution">
    <text evidence="1">The sequence shown here is derived from an EMBL/GenBank/DDBJ whole genome shotgun (WGS) entry which is preliminary data.</text>
</comment>
<dbReference type="Proteomes" id="UP000478052">
    <property type="component" value="Unassembled WGS sequence"/>
</dbReference>